<keyword evidence="2" id="KW-1185">Reference proteome</keyword>
<protein>
    <submittedName>
        <fullName evidence="1">Uncharacterized protein</fullName>
    </submittedName>
</protein>
<gene>
    <name evidence="1" type="ORF">EV182_005486</name>
</gene>
<evidence type="ECO:0000313" key="2">
    <source>
        <dbReference type="Proteomes" id="UP001145114"/>
    </source>
</evidence>
<name>A0ACC1HAI9_9FUNG</name>
<comment type="caution">
    <text evidence="1">The sequence shown here is derived from an EMBL/GenBank/DDBJ whole genome shotgun (WGS) entry which is preliminary data.</text>
</comment>
<proteinExistence type="predicted"/>
<organism evidence="1 2">
    <name type="scientific">Spiromyces aspiralis</name>
    <dbReference type="NCBI Taxonomy" id="68401"/>
    <lineage>
        <taxon>Eukaryota</taxon>
        <taxon>Fungi</taxon>
        <taxon>Fungi incertae sedis</taxon>
        <taxon>Zoopagomycota</taxon>
        <taxon>Kickxellomycotina</taxon>
        <taxon>Kickxellomycetes</taxon>
        <taxon>Kickxellales</taxon>
        <taxon>Kickxellaceae</taxon>
        <taxon>Spiromyces</taxon>
    </lineage>
</organism>
<dbReference type="Proteomes" id="UP001145114">
    <property type="component" value="Unassembled WGS sequence"/>
</dbReference>
<reference evidence="1" key="1">
    <citation type="submission" date="2022-06" db="EMBL/GenBank/DDBJ databases">
        <title>Phylogenomic reconstructions and comparative analyses of Kickxellomycotina fungi.</title>
        <authorList>
            <person name="Reynolds N.K."/>
            <person name="Stajich J.E."/>
            <person name="Barry K."/>
            <person name="Grigoriev I.V."/>
            <person name="Crous P."/>
            <person name="Smith M.E."/>
        </authorList>
    </citation>
    <scope>NUCLEOTIDE SEQUENCE</scope>
    <source>
        <strain evidence="1">RSA 2271</strain>
    </source>
</reference>
<sequence length="179" mass="19797">MEFPVCVYPASQELGHDLFQDHHTCPIRFVSYDILNNNVLSTGHGHIATSVDKELKGRFSFVCINSLHTYSRRDQERMVSKLALIVAPGGYVFGQTVGIARSDLDSNYEEEGGEDGTRHSMHTVDSFKILLTSSGFEDGDVVVNVSDDDNRTHLLHLPGTDHATVPEYATVLNFSAKAK</sequence>
<evidence type="ECO:0000313" key="1">
    <source>
        <dbReference type="EMBL" id="KAJ1673311.1"/>
    </source>
</evidence>
<dbReference type="EMBL" id="JAMZIH010007115">
    <property type="protein sequence ID" value="KAJ1673311.1"/>
    <property type="molecule type" value="Genomic_DNA"/>
</dbReference>
<accession>A0ACC1HAI9</accession>